<gene>
    <name evidence="2" type="ORF">KAK10_02770</name>
</gene>
<sequence length="95" mass="10520">MNVTLMAILLIAIVVFTVVTDKVPLNFVLLLVPFIFSLLLGHSLLQTSDFVLQQFAAAYLITFPILLPLFKKFNFDRGDAFMIAQTAMTGVLNLG</sequence>
<organism evidence="2 3">
    <name type="scientific">Periweissella beninensis</name>
    <dbReference type="NCBI Taxonomy" id="504936"/>
    <lineage>
        <taxon>Bacteria</taxon>
        <taxon>Bacillati</taxon>
        <taxon>Bacillota</taxon>
        <taxon>Bacilli</taxon>
        <taxon>Lactobacillales</taxon>
        <taxon>Lactobacillaceae</taxon>
        <taxon>Periweissella</taxon>
    </lineage>
</organism>
<dbReference type="Proteomes" id="UP001057481">
    <property type="component" value="Unassembled WGS sequence"/>
</dbReference>
<comment type="caution">
    <text evidence="2">The sequence shown here is derived from an EMBL/GenBank/DDBJ whole genome shotgun (WGS) entry which is preliminary data.</text>
</comment>
<reference evidence="2" key="1">
    <citation type="submission" date="2021-04" db="EMBL/GenBank/DDBJ databases">
        <title>Taxonomic assessment of Weissella genus.</title>
        <authorList>
            <person name="Fanelli F."/>
            <person name="Chieffi D."/>
            <person name="Dell'Aquila A."/>
            <person name="Gyu-Sung C."/>
            <person name="Franz C.M.A.P."/>
            <person name="Fusco V."/>
        </authorList>
    </citation>
    <scope>NUCLEOTIDE SEQUENCE</scope>
    <source>
        <strain evidence="2">LMG 25373</strain>
    </source>
</reference>
<evidence type="ECO:0008006" key="4">
    <source>
        <dbReference type="Google" id="ProtNLM"/>
    </source>
</evidence>
<feature type="transmembrane region" description="Helical" evidence="1">
    <location>
        <begin position="52"/>
        <end position="70"/>
    </location>
</feature>
<evidence type="ECO:0000313" key="2">
    <source>
        <dbReference type="EMBL" id="MCM2436855.1"/>
    </source>
</evidence>
<name>A0ABT0VK98_9LACO</name>
<dbReference type="EMBL" id="JAGMVS010000039">
    <property type="protein sequence ID" value="MCM2436855.1"/>
    <property type="molecule type" value="Genomic_DNA"/>
</dbReference>
<evidence type="ECO:0000313" key="3">
    <source>
        <dbReference type="Proteomes" id="UP001057481"/>
    </source>
</evidence>
<accession>A0ABT0VK98</accession>
<keyword evidence="1" id="KW-1133">Transmembrane helix</keyword>
<keyword evidence="3" id="KW-1185">Reference proteome</keyword>
<protein>
    <recommendedName>
        <fullName evidence="4">PIN-like protein</fullName>
    </recommendedName>
</protein>
<keyword evidence="1" id="KW-0472">Membrane</keyword>
<proteinExistence type="predicted"/>
<keyword evidence="1" id="KW-0812">Transmembrane</keyword>
<evidence type="ECO:0000256" key="1">
    <source>
        <dbReference type="SAM" id="Phobius"/>
    </source>
</evidence>
<dbReference type="RefSeq" id="WP_205143187.1">
    <property type="nucleotide sequence ID" value="NZ_JAFBDN010000004.1"/>
</dbReference>